<dbReference type="RefSeq" id="WP_344641475.1">
    <property type="nucleotide sequence ID" value="NZ_BAAATR010000093.1"/>
</dbReference>
<dbReference type="Pfam" id="PF13489">
    <property type="entry name" value="Methyltransf_23"/>
    <property type="match status" value="1"/>
</dbReference>
<proteinExistence type="predicted"/>
<dbReference type="GO" id="GO:0008168">
    <property type="term" value="F:methyltransferase activity"/>
    <property type="evidence" value="ECO:0007669"/>
    <property type="project" value="UniProtKB-KW"/>
</dbReference>
<keyword evidence="1" id="KW-0489">Methyltransferase</keyword>
<accession>A0ABN3F2A7</accession>
<dbReference type="Proteomes" id="UP001500305">
    <property type="component" value="Unassembled WGS sequence"/>
</dbReference>
<sequence length="269" mass="30514">MLAKKASHAEYQDWNKKWGAPYGHNVDRPLLLTHRFIDDDPERYGPFGFQWTSHTRAVEYPWAFFTADPRPGMRVMDVGGWLSGFQVVLAKQGCEVVNVDPSSPADLRWTIRGEATEGSHSEIHRRFTSLFDVDVTLVTERLQDTEFEADSFDRIFALSVLEHVDQAEAQEMVNTMERLLAPGGLAVLTIDLFLDLEPFGAFQRNVYGRNLDVCSLVNGTGMTMVHGDPQELHGFPEFDPKRIVARAEEFDLGWSYPVVSQLIALRKPE</sequence>
<protein>
    <submittedName>
        <fullName evidence="1">Methyltransferase domain-containing protein</fullName>
    </submittedName>
</protein>
<keyword evidence="1" id="KW-0808">Transferase</keyword>
<keyword evidence="2" id="KW-1185">Reference proteome</keyword>
<reference evidence="1 2" key="1">
    <citation type="journal article" date="2019" name="Int. J. Syst. Evol. Microbiol.">
        <title>The Global Catalogue of Microorganisms (GCM) 10K type strain sequencing project: providing services to taxonomists for standard genome sequencing and annotation.</title>
        <authorList>
            <consortium name="The Broad Institute Genomics Platform"/>
            <consortium name="The Broad Institute Genome Sequencing Center for Infectious Disease"/>
            <person name="Wu L."/>
            <person name="Ma J."/>
        </authorList>
    </citation>
    <scope>NUCLEOTIDE SEQUENCE [LARGE SCALE GENOMIC DNA]</scope>
    <source>
        <strain evidence="1 2">JCM 7356</strain>
    </source>
</reference>
<name>A0ABN3F2A7_9ACTN</name>
<dbReference type="EMBL" id="BAAATR010000093">
    <property type="protein sequence ID" value="GAA2281978.1"/>
    <property type="molecule type" value="Genomic_DNA"/>
</dbReference>
<dbReference type="InterPro" id="IPR029063">
    <property type="entry name" value="SAM-dependent_MTases_sf"/>
</dbReference>
<dbReference type="SUPFAM" id="SSF53335">
    <property type="entry name" value="S-adenosyl-L-methionine-dependent methyltransferases"/>
    <property type="match status" value="1"/>
</dbReference>
<gene>
    <name evidence="1" type="ORF">GCM10010430_79890</name>
</gene>
<dbReference type="CDD" id="cd02440">
    <property type="entry name" value="AdoMet_MTases"/>
    <property type="match status" value="1"/>
</dbReference>
<dbReference type="Gene3D" id="3.40.50.150">
    <property type="entry name" value="Vaccinia Virus protein VP39"/>
    <property type="match status" value="1"/>
</dbReference>
<evidence type="ECO:0000313" key="2">
    <source>
        <dbReference type="Proteomes" id="UP001500305"/>
    </source>
</evidence>
<organism evidence="1 2">
    <name type="scientific">Kitasatospora cystarginea</name>
    <dbReference type="NCBI Taxonomy" id="58350"/>
    <lineage>
        <taxon>Bacteria</taxon>
        <taxon>Bacillati</taxon>
        <taxon>Actinomycetota</taxon>
        <taxon>Actinomycetes</taxon>
        <taxon>Kitasatosporales</taxon>
        <taxon>Streptomycetaceae</taxon>
        <taxon>Kitasatospora</taxon>
    </lineage>
</organism>
<evidence type="ECO:0000313" key="1">
    <source>
        <dbReference type="EMBL" id="GAA2281978.1"/>
    </source>
</evidence>
<comment type="caution">
    <text evidence="1">The sequence shown here is derived from an EMBL/GenBank/DDBJ whole genome shotgun (WGS) entry which is preliminary data.</text>
</comment>
<dbReference type="GO" id="GO:0032259">
    <property type="term" value="P:methylation"/>
    <property type="evidence" value="ECO:0007669"/>
    <property type="project" value="UniProtKB-KW"/>
</dbReference>